<evidence type="ECO:0000313" key="2">
    <source>
        <dbReference type="Proteomes" id="UP000034849"/>
    </source>
</evidence>
<dbReference type="InterPro" id="IPR027417">
    <property type="entry name" value="P-loop_NTPase"/>
</dbReference>
<dbReference type="EMBL" id="LBSX01000002">
    <property type="protein sequence ID" value="KKQ28066.1"/>
    <property type="molecule type" value="Genomic_DNA"/>
</dbReference>
<dbReference type="Gene3D" id="3.40.50.300">
    <property type="entry name" value="P-loop containing nucleotide triphosphate hydrolases"/>
    <property type="match status" value="1"/>
</dbReference>
<accession>A0A0G0JIZ4</accession>
<dbReference type="Proteomes" id="UP000034849">
    <property type="component" value="Unassembled WGS sequence"/>
</dbReference>
<protein>
    <submittedName>
        <fullName evidence="1">Uncharacterized protein</fullName>
    </submittedName>
</protein>
<organism evidence="1 2">
    <name type="scientific">Candidatus Magasanikbacteria bacterium GW2011_GWC2_37_14</name>
    <dbReference type="NCBI Taxonomy" id="1619046"/>
    <lineage>
        <taxon>Bacteria</taxon>
        <taxon>Candidatus Magasanikiibacteriota</taxon>
    </lineage>
</organism>
<proteinExistence type="predicted"/>
<dbReference type="SUPFAM" id="SSF52540">
    <property type="entry name" value="P-loop containing nucleoside triphosphate hydrolases"/>
    <property type="match status" value="1"/>
</dbReference>
<gene>
    <name evidence="1" type="ORF">US42_C0002G0021</name>
</gene>
<evidence type="ECO:0000313" key="1">
    <source>
        <dbReference type="EMBL" id="KKQ28066.1"/>
    </source>
</evidence>
<dbReference type="AlphaFoldDB" id="A0A0G0JIZ4"/>
<name>A0A0G0JIZ4_9BACT</name>
<sequence>MIYLIGAPPRCGKTTLAKKMSKQMRIPWLSSDTLDSITQVLTTKGKFAKKFPYSFLRKKGSAKNNDSFYNVYSPEKIVSVLKKEAEAVHLAIDTVIACEIADGNDYIIEGYHLLPGFVNKMIKKYGKQNIRAVFLTKFDANKFAVDVHKSTTPNDWLLVLTKKPETFIKVGKMVSAFSKYFEQEAKKFGLQTFNTDINFIRQIFEAIKCLKA</sequence>
<comment type="caution">
    <text evidence="1">The sequence shown here is derived from an EMBL/GenBank/DDBJ whole genome shotgun (WGS) entry which is preliminary data.</text>
</comment>
<reference evidence="1 2" key="1">
    <citation type="journal article" date="2015" name="Nature">
        <title>rRNA introns, odd ribosomes, and small enigmatic genomes across a large radiation of phyla.</title>
        <authorList>
            <person name="Brown C.T."/>
            <person name="Hug L.A."/>
            <person name="Thomas B.C."/>
            <person name="Sharon I."/>
            <person name="Castelle C.J."/>
            <person name="Singh A."/>
            <person name="Wilkins M.J."/>
            <person name="Williams K.H."/>
            <person name="Banfield J.F."/>
        </authorList>
    </citation>
    <scope>NUCLEOTIDE SEQUENCE [LARGE SCALE GENOMIC DNA]</scope>
</reference>
<dbReference type="STRING" id="1619046.US42_C0002G0021"/>